<keyword evidence="3 6" id="KW-0375">Hydrogen ion transport</keyword>
<proteinExistence type="inferred from homology"/>
<comment type="subcellular location">
    <subcellularLocation>
        <location evidence="6">Cell membrane</location>
        <topology evidence="6">Peripheral membrane protein</topology>
    </subcellularLocation>
</comment>
<comment type="similarity">
    <text evidence="1 6">Belongs to the V-ATPase V0D/AC39 subunit family.</text>
</comment>
<evidence type="ECO:0000256" key="7">
    <source>
        <dbReference type="SAM" id="Phobius"/>
    </source>
</evidence>
<dbReference type="InterPro" id="IPR036079">
    <property type="entry name" value="ATPase_csu/dsu_sf"/>
</dbReference>
<dbReference type="GO" id="GO:0046961">
    <property type="term" value="F:proton-transporting ATPase activity, rotational mechanism"/>
    <property type="evidence" value="ECO:0007669"/>
    <property type="project" value="InterPro"/>
</dbReference>
<dbReference type="InterPro" id="IPR035067">
    <property type="entry name" value="V-type_ATPase_csu/dsu"/>
</dbReference>
<evidence type="ECO:0000256" key="2">
    <source>
        <dbReference type="ARBA" id="ARBA00022448"/>
    </source>
</evidence>
<dbReference type="AlphaFoldDB" id="A6UP52"/>
<dbReference type="HAMAP" id="MF_00314">
    <property type="entry name" value="ATP_synth_C_arch"/>
    <property type="match status" value="1"/>
</dbReference>
<dbReference type="GO" id="GO:0005886">
    <property type="term" value="C:plasma membrane"/>
    <property type="evidence" value="ECO:0007669"/>
    <property type="project" value="UniProtKB-SubCell"/>
</dbReference>
<dbReference type="InterPro" id="IPR002843">
    <property type="entry name" value="ATPase_V0-cplx_csu/dsu"/>
</dbReference>
<dbReference type="EMBL" id="CP000742">
    <property type="protein sequence ID" value="ABR54274.1"/>
    <property type="molecule type" value="Genomic_DNA"/>
</dbReference>
<dbReference type="GO" id="GO:0016787">
    <property type="term" value="F:hydrolase activity"/>
    <property type="evidence" value="ECO:0007669"/>
    <property type="project" value="UniProtKB-KW"/>
</dbReference>
<dbReference type="RefSeq" id="WP_011972177.1">
    <property type="nucleotide sequence ID" value="NC_009634.1"/>
</dbReference>
<dbReference type="PANTHER" id="PTHR38682">
    <property type="entry name" value="V-TYPE ATP SYNTHASE SUBUNIT C"/>
    <property type="match status" value="1"/>
</dbReference>
<protein>
    <recommendedName>
        <fullName evidence="6">A-type ATP synthase subunit C</fullName>
    </recommendedName>
</protein>
<dbReference type="GeneID" id="5325797"/>
<feature type="transmembrane region" description="Helical" evidence="7">
    <location>
        <begin position="17"/>
        <end position="38"/>
    </location>
</feature>
<dbReference type="GO" id="GO:0033179">
    <property type="term" value="C:proton-transporting V-type ATPase, V0 domain"/>
    <property type="evidence" value="ECO:0007669"/>
    <property type="project" value="InterPro"/>
</dbReference>
<evidence type="ECO:0000313" key="8">
    <source>
        <dbReference type="EMBL" id="ABR54274.1"/>
    </source>
</evidence>
<sequence length="390" mass="43389">MDALTQLMELAGMPTNIFMTLLVLAGIAIFLVIMIFLIRYLAETAPFAYVNARVRSMESRLLKDHKMNELIEAAGANELIGFLEDTDYGPYLSEVLGQSEDPTVAEKALDTHLAHVYKTLANISPDSARKILKLLEKKFDVKNIKTLLRAKYVGLNAEETFKLLIPLGTIPESRLRELSETKSVEEIVNALEGTGYTTILSDALTDYEQTGKLTALEMSLDKSILESLWKNVSVDGTEKDLFKEFIGAMIDIENLKIILKGKADGLSSEVISNYTTSKGYELAAWKLKELADVESIEGVISSLEGTKYTSIMNESLEEFEKVKSVYIFEKALDKYLVNMGKKLSLRQPFGIGPIIGLITSKELEIRNLKIIIKGKIEGLSASEIREILVS</sequence>
<evidence type="ECO:0000256" key="5">
    <source>
        <dbReference type="ARBA" id="ARBA00023310"/>
    </source>
</evidence>
<evidence type="ECO:0000256" key="6">
    <source>
        <dbReference type="HAMAP-Rule" id="MF_00314"/>
    </source>
</evidence>
<dbReference type="OrthoDB" id="4272at2157"/>
<keyword evidence="6" id="KW-1003">Cell membrane</keyword>
<organism evidence="8 9">
    <name type="scientific">Methanococcus vannielii (strain ATCC 35089 / DSM 1224 / JCM 13029 / OCM 148 / SB)</name>
    <dbReference type="NCBI Taxonomy" id="406327"/>
    <lineage>
        <taxon>Archaea</taxon>
        <taxon>Methanobacteriati</taxon>
        <taxon>Methanobacteriota</taxon>
        <taxon>Methanomada group</taxon>
        <taxon>Methanococci</taxon>
        <taxon>Methanococcales</taxon>
        <taxon>Methanococcaceae</taxon>
        <taxon>Methanococcus</taxon>
    </lineage>
</organism>
<dbReference type="InterPro" id="IPR014272">
    <property type="entry name" value="ATPase_V0-cplx_csu"/>
</dbReference>
<dbReference type="Gene3D" id="1.20.1690.10">
    <property type="entry name" value="V-type ATP synthase subunit C domain"/>
    <property type="match status" value="2"/>
</dbReference>
<keyword evidence="8" id="KW-0378">Hydrolase</keyword>
<dbReference type="GO" id="GO:0005524">
    <property type="term" value="F:ATP binding"/>
    <property type="evidence" value="ECO:0007669"/>
    <property type="project" value="UniProtKB-UniRule"/>
</dbReference>
<dbReference type="PANTHER" id="PTHR38682:SF1">
    <property type="entry name" value="V-TYPE ATP SYNTHASE SUBUNIT C"/>
    <property type="match status" value="1"/>
</dbReference>
<reference evidence="8" key="1">
    <citation type="submission" date="2007-06" db="EMBL/GenBank/DDBJ databases">
        <title>Complete sequence of Methanococcus vannielii SB.</title>
        <authorList>
            <consortium name="US DOE Joint Genome Institute"/>
            <person name="Copeland A."/>
            <person name="Lucas S."/>
            <person name="Lapidus A."/>
            <person name="Barry K."/>
            <person name="Glavina del Rio T."/>
            <person name="Dalin E."/>
            <person name="Tice H."/>
            <person name="Pitluck S."/>
            <person name="Chain P."/>
            <person name="Malfatti S."/>
            <person name="Shin M."/>
            <person name="Vergez L."/>
            <person name="Schmutz J."/>
            <person name="Larimer F."/>
            <person name="Land M."/>
            <person name="Hauser L."/>
            <person name="Kyrpides N."/>
            <person name="Anderson I."/>
            <person name="Sieprawska-Lupa M."/>
            <person name="Whitman W.B."/>
            <person name="Richardson P."/>
        </authorList>
    </citation>
    <scope>NUCLEOTIDE SEQUENCE [LARGE SCALE GENOMIC DNA]</scope>
    <source>
        <strain evidence="8">SB</strain>
    </source>
</reference>
<dbReference type="SUPFAM" id="SSF103486">
    <property type="entry name" value="V-type ATP synthase subunit C"/>
    <property type="match status" value="1"/>
</dbReference>
<keyword evidence="7" id="KW-1133">Transmembrane helix</keyword>
<dbReference type="KEGG" id="mvn:Mevan_0365"/>
<accession>A6UP52</accession>
<dbReference type="GO" id="GO:0046933">
    <property type="term" value="F:proton-transporting ATP synthase activity, rotational mechanism"/>
    <property type="evidence" value="ECO:0007669"/>
    <property type="project" value="UniProtKB-UniRule"/>
</dbReference>
<dbReference type="eggNOG" id="arCOG02459">
    <property type="taxonomic scope" value="Archaea"/>
</dbReference>
<dbReference type="Proteomes" id="UP000001107">
    <property type="component" value="Chromosome"/>
</dbReference>
<dbReference type="NCBIfam" id="NF002267">
    <property type="entry name" value="PRK01198.1-3"/>
    <property type="match status" value="1"/>
</dbReference>
<evidence type="ECO:0000256" key="1">
    <source>
        <dbReference type="ARBA" id="ARBA00006709"/>
    </source>
</evidence>
<comment type="function">
    <text evidence="6">Component of the A-type ATP synthase that produces ATP from ADP in the presence of a proton gradient across the membrane.</text>
</comment>
<dbReference type="Gene3D" id="1.10.132.50">
    <property type="entry name" value="ATP synthase (C/AC39) subunit, domain 3"/>
    <property type="match status" value="1"/>
</dbReference>
<keyword evidence="9" id="KW-1185">Reference proteome</keyword>
<comment type="subunit">
    <text evidence="6">Has multiple subunits with at least A(3), B(3), C, D, E, F, H, I and proteolipid K(x).</text>
</comment>
<evidence type="ECO:0000313" key="9">
    <source>
        <dbReference type="Proteomes" id="UP000001107"/>
    </source>
</evidence>
<dbReference type="HOGENOM" id="CLU_059311_0_0_2"/>
<dbReference type="Pfam" id="PF01992">
    <property type="entry name" value="vATP-synt_AC39"/>
    <property type="match status" value="1"/>
</dbReference>
<keyword evidence="6 7" id="KW-0472">Membrane</keyword>
<keyword evidence="2 6" id="KW-0813">Transport</keyword>
<keyword evidence="4 6" id="KW-0406">Ion transport</keyword>
<keyword evidence="5 6" id="KW-0066">ATP synthesis</keyword>
<dbReference type="NCBIfam" id="TIGR02923">
    <property type="entry name" value="AhaC"/>
    <property type="match status" value="1"/>
</dbReference>
<dbReference type="InterPro" id="IPR044911">
    <property type="entry name" value="V-type_ATPase_csu/dsu_dom_3"/>
</dbReference>
<keyword evidence="7" id="KW-0812">Transmembrane</keyword>
<evidence type="ECO:0000256" key="3">
    <source>
        <dbReference type="ARBA" id="ARBA00022781"/>
    </source>
</evidence>
<name>A6UP52_METVS</name>
<dbReference type="GO" id="GO:0042777">
    <property type="term" value="P:proton motive force-driven plasma membrane ATP synthesis"/>
    <property type="evidence" value="ECO:0007669"/>
    <property type="project" value="UniProtKB-UniRule"/>
</dbReference>
<gene>
    <name evidence="6" type="primary">atpC</name>
    <name evidence="8" type="ordered locus">Mevan_0365</name>
</gene>
<evidence type="ECO:0000256" key="4">
    <source>
        <dbReference type="ARBA" id="ARBA00023065"/>
    </source>
</evidence>
<dbReference type="STRING" id="406327.Mevan_0365"/>
<dbReference type="InterPro" id="IPR050873">
    <property type="entry name" value="V-ATPase_V0D/AC39_subunit"/>
</dbReference>